<evidence type="ECO:0000313" key="3">
    <source>
        <dbReference type="Proteomes" id="UP000198970"/>
    </source>
</evidence>
<dbReference type="Gene3D" id="3.40.630.30">
    <property type="match status" value="1"/>
</dbReference>
<dbReference type="PANTHER" id="PTHR43451:SF1">
    <property type="entry name" value="ACETYLTRANSFERASE"/>
    <property type="match status" value="1"/>
</dbReference>
<organism evidence="2 3">
    <name type="scientific">Lacrimispora sphenoides JCM 1415</name>
    <dbReference type="NCBI Taxonomy" id="1297793"/>
    <lineage>
        <taxon>Bacteria</taxon>
        <taxon>Bacillati</taxon>
        <taxon>Bacillota</taxon>
        <taxon>Clostridia</taxon>
        <taxon>Lachnospirales</taxon>
        <taxon>Lachnospiraceae</taxon>
        <taxon>Lacrimispora</taxon>
    </lineage>
</organism>
<sequence>MIKDYIVTQMNIDSIKKHGALDLVWQVFLEFEAPDYSEEGIQEFKKFIDLNSIEQKINKNEMLFWGCFSGENIVGVAATRQPCHISLLFVDKEHHRQGIGRELLSTITSFFKEEGVNQEMTVNSSPYAVEIYHKLGFMDTDTEQLVNGIRFTPMKYIFS</sequence>
<dbReference type="Pfam" id="PF13673">
    <property type="entry name" value="Acetyltransf_10"/>
    <property type="match status" value="1"/>
</dbReference>
<gene>
    <name evidence="2" type="ORF">SAMN02745906_4360</name>
</gene>
<name>A0ABY1CHH3_9FIRM</name>
<evidence type="ECO:0000259" key="1">
    <source>
        <dbReference type="PROSITE" id="PS51186"/>
    </source>
</evidence>
<dbReference type="PANTHER" id="PTHR43451">
    <property type="entry name" value="ACETYLTRANSFERASE (GNAT) FAMILY PROTEIN"/>
    <property type="match status" value="1"/>
</dbReference>
<dbReference type="RefSeq" id="WP_100043476.1">
    <property type="nucleotide sequence ID" value="NZ_LT630003.1"/>
</dbReference>
<accession>A0ABY1CHH3</accession>
<evidence type="ECO:0000313" key="2">
    <source>
        <dbReference type="EMBL" id="SEU04879.1"/>
    </source>
</evidence>
<protein>
    <submittedName>
        <fullName evidence="2">Acetyltransferase (GNAT) domain-containing protein</fullName>
    </submittedName>
</protein>
<feature type="domain" description="N-acetyltransferase" evidence="1">
    <location>
        <begin position="10"/>
        <end position="159"/>
    </location>
</feature>
<dbReference type="InterPro" id="IPR052564">
    <property type="entry name" value="N-acetyltrans/Recomb-assoc"/>
</dbReference>
<dbReference type="CDD" id="cd04301">
    <property type="entry name" value="NAT_SF"/>
    <property type="match status" value="1"/>
</dbReference>
<dbReference type="Proteomes" id="UP000198970">
    <property type="component" value="Chromosome I"/>
</dbReference>
<proteinExistence type="predicted"/>
<reference evidence="2 3" key="1">
    <citation type="submission" date="2016-10" db="EMBL/GenBank/DDBJ databases">
        <authorList>
            <person name="Varghese N."/>
            <person name="Submissions S."/>
        </authorList>
    </citation>
    <scope>NUCLEOTIDE SEQUENCE [LARGE SCALE GENOMIC DNA]</scope>
    <source>
        <strain evidence="2 3">ATCC 19403</strain>
    </source>
</reference>
<dbReference type="SUPFAM" id="SSF55729">
    <property type="entry name" value="Acyl-CoA N-acyltransferases (Nat)"/>
    <property type="match status" value="1"/>
</dbReference>
<keyword evidence="3" id="KW-1185">Reference proteome</keyword>
<dbReference type="EMBL" id="LT630003">
    <property type="protein sequence ID" value="SEU04879.1"/>
    <property type="molecule type" value="Genomic_DNA"/>
</dbReference>
<dbReference type="PROSITE" id="PS51186">
    <property type="entry name" value="GNAT"/>
    <property type="match status" value="1"/>
</dbReference>
<dbReference type="InterPro" id="IPR016181">
    <property type="entry name" value="Acyl_CoA_acyltransferase"/>
</dbReference>
<dbReference type="InterPro" id="IPR000182">
    <property type="entry name" value="GNAT_dom"/>
</dbReference>